<dbReference type="GO" id="GO:0003677">
    <property type="term" value="F:DNA binding"/>
    <property type="evidence" value="ECO:0007669"/>
    <property type="project" value="UniProtKB-KW"/>
</dbReference>
<keyword evidence="5" id="KW-0540">Nuclease</keyword>
<feature type="domain" description="Type I restriction modification DNA specificity" evidence="4">
    <location>
        <begin position="25"/>
        <end position="214"/>
    </location>
</feature>
<dbReference type="GO" id="GO:0009307">
    <property type="term" value="P:DNA restriction-modification system"/>
    <property type="evidence" value="ECO:0007669"/>
    <property type="project" value="UniProtKB-KW"/>
</dbReference>
<proteinExistence type="inferred from homology"/>
<evidence type="ECO:0000259" key="4">
    <source>
        <dbReference type="Pfam" id="PF01420"/>
    </source>
</evidence>
<keyword evidence="6" id="KW-1185">Reference proteome</keyword>
<evidence type="ECO:0000313" key="5">
    <source>
        <dbReference type="EMBL" id="PQJ08801.1"/>
    </source>
</evidence>
<comment type="similarity">
    <text evidence="1">Belongs to the type-I restriction system S methylase family.</text>
</comment>
<dbReference type="RefSeq" id="WP_105041441.1">
    <property type="nucleotide sequence ID" value="NZ_PPSL01000012.1"/>
</dbReference>
<name>A0A2S7SQ91_9BACT</name>
<keyword evidence="5" id="KW-0255">Endonuclease</keyword>
<sequence>MKGLSESLFNQKLRFKNENGEYFPDWRLGKLGQVFTFKVTNSYSRDKLNYHEGYVKNIHYGDIHTKYGTLLNLQNESTPYINSDVNISKIEEENYCKIGDLIVADASEDLKDVGKSIEVVNLNGQKVLAGLHTILARPLHNIFSIGFCGYLFKSEKIRQQIQKEAQGSKVLSISTTRLSNVLLEIPALEEQTKIALSLSVLSDKIDTEKNILKKYKRQRVYLLKKLFI</sequence>
<keyword evidence="3" id="KW-0238">DNA-binding</keyword>
<dbReference type="EMBL" id="PPSL01000012">
    <property type="protein sequence ID" value="PQJ08801.1"/>
    <property type="molecule type" value="Genomic_DNA"/>
</dbReference>
<dbReference type="PANTHER" id="PTHR30408:SF12">
    <property type="entry name" value="TYPE I RESTRICTION ENZYME MJAVIII SPECIFICITY SUBUNIT"/>
    <property type="match status" value="1"/>
</dbReference>
<dbReference type="InterPro" id="IPR052021">
    <property type="entry name" value="Type-I_RS_S_subunit"/>
</dbReference>
<dbReference type="SUPFAM" id="SSF116734">
    <property type="entry name" value="DNA methylase specificity domain"/>
    <property type="match status" value="1"/>
</dbReference>
<dbReference type="AlphaFoldDB" id="A0A2S7SQ91"/>
<reference evidence="5 6" key="1">
    <citation type="submission" date="2018-01" db="EMBL/GenBank/DDBJ databases">
        <title>A novel member of the phylum Bacteroidetes isolated from glacier ice.</title>
        <authorList>
            <person name="Liu Q."/>
            <person name="Xin Y.-H."/>
        </authorList>
    </citation>
    <scope>NUCLEOTIDE SEQUENCE [LARGE SCALE GENOMIC DNA]</scope>
    <source>
        <strain evidence="5 6">RB1R16</strain>
    </source>
</reference>
<dbReference type="InterPro" id="IPR044946">
    <property type="entry name" value="Restrct_endonuc_typeI_TRD_sf"/>
</dbReference>
<evidence type="ECO:0000256" key="1">
    <source>
        <dbReference type="ARBA" id="ARBA00010923"/>
    </source>
</evidence>
<dbReference type="Gene3D" id="3.90.220.20">
    <property type="entry name" value="DNA methylase specificity domains"/>
    <property type="match status" value="1"/>
</dbReference>
<dbReference type="PANTHER" id="PTHR30408">
    <property type="entry name" value="TYPE-1 RESTRICTION ENZYME ECOKI SPECIFICITY PROTEIN"/>
    <property type="match status" value="1"/>
</dbReference>
<dbReference type="OrthoDB" id="667970at2"/>
<gene>
    <name evidence="5" type="ORF">CJD36_022370</name>
</gene>
<dbReference type="GO" id="GO:0004519">
    <property type="term" value="F:endonuclease activity"/>
    <property type="evidence" value="ECO:0007669"/>
    <property type="project" value="UniProtKB-KW"/>
</dbReference>
<organism evidence="5 6">
    <name type="scientific">Flavipsychrobacter stenotrophus</name>
    <dbReference type="NCBI Taxonomy" id="2077091"/>
    <lineage>
        <taxon>Bacteria</taxon>
        <taxon>Pseudomonadati</taxon>
        <taxon>Bacteroidota</taxon>
        <taxon>Chitinophagia</taxon>
        <taxon>Chitinophagales</taxon>
        <taxon>Chitinophagaceae</taxon>
        <taxon>Flavipsychrobacter</taxon>
    </lineage>
</organism>
<dbReference type="InterPro" id="IPR000055">
    <property type="entry name" value="Restrct_endonuc_typeI_TRD"/>
</dbReference>
<comment type="caution">
    <text evidence="5">The sequence shown here is derived from an EMBL/GenBank/DDBJ whole genome shotgun (WGS) entry which is preliminary data.</text>
</comment>
<dbReference type="Proteomes" id="UP000239872">
    <property type="component" value="Unassembled WGS sequence"/>
</dbReference>
<evidence type="ECO:0000313" key="6">
    <source>
        <dbReference type="Proteomes" id="UP000239872"/>
    </source>
</evidence>
<accession>A0A2S7SQ91</accession>
<evidence type="ECO:0000256" key="2">
    <source>
        <dbReference type="ARBA" id="ARBA00022747"/>
    </source>
</evidence>
<keyword evidence="5" id="KW-0378">Hydrolase</keyword>
<dbReference type="Pfam" id="PF01420">
    <property type="entry name" value="Methylase_S"/>
    <property type="match status" value="1"/>
</dbReference>
<protein>
    <submittedName>
        <fullName evidence="5">Restriction endonuclease subunit S</fullName>
    </submittedName>
</protein>
<evidence type="ECO:0000256" key="3">
    <source>
        <dbReference type="ARBA" id="ARBA00023125"/>
    </source>
</evidence>
<keyword evidence="2" id="KW-0680">Restriction system</keyword>